<comment type="caution">
    <text evidence="1">The sequence shown here is derived from an EMBL/GenBank/DDBJ whole genome shotgun (WGS) entry which is preliminary data.</text>
</comment>
<sequence length="66" mass="7449">MKANASNPSGEISLERIEKMLLVCAELVDRRGPIAQPLLDRMEREYLAAKERGKNVDRIRKLIGAN</sequence>
<organism evidence="1">
    <name type="scientific">Sinorhizobium medicae</name>
    <dbReference type="NCBI Taxonomy" id="110321"/>
    <lineage>
        <taxon>Bacteria</taxon>
        <taxon>Pseudomonadati</taxon>
        <taxon>Pseudomonadota</taxon>
        <taxon>Alphaproteobacteria</taxon>
        <taxon>Hyphomicrobiales</taxon>
        <taxon>Rhizobiaceae</taxon>
        <taxon>Sinorhizobium/Ensifer group</taxon>
        <taxon>Sinorhizobium</taxon>
    </lineage>
</organism>
<reference evidence="1" key="1">
    <citation type="journal article" date="2013" name="Genome Biol.">
        <title>Comparative genomics of the core and accessory genomes of 48 Sinorhizobium strains comprising five genospecies.</title>
        <authorList>
            <person name="Sugawara M."/>
            <person name="Epstein B."/>
            <person name="Badgley B.D."/>
            <person name="Unno T."/>
            <person name="Xu L."/>
            <person name="Reese J."/>
            <person name="Gyaneshwar P."/>
            <person name="Denny R."/>
            <person name="Mudge J."/>
            <person name="Bharti A.K."/>
            <person name="Farmer A.D."/>
            <person name="May G.D."/>
            <person name="Woodward J.E."/>
            <person name="Medigue C."/>
            <person name="Vallenet D."/>
            <person name="Lajus A."/>
            <person name="Rouy Z."/>
            <person name="Martinez-Vaz B."/>
            <person name="Tiffin P."/>
            <person name="Young N.D."/>
            <person name="Sadowsky M.J."/>
        </authorList>
    </citation>
    <scope>NUCLEOTIDE SEQUENCE</scope>
    <source>
        <strain evidence="1">M1</strain>
    </source>
</reference>
<gene>
    <name evidence="1" type="ORF">GHJ91_23930</name>
</gene>
<protein>
    <submittedName>
        <fullName evidence="1">Uncharacterized protein</fullName>
    </submittedName>
</protein>
<accession>A0A6G1WQS0</accession>
<dbReference type="AlphaFoldDB" id="A0A6G1WQS0"/>
<name>A0A6G1WQS0_9HYPH</name>
<proteinExistence type="predicted"/>
<evidence type="ECO:0000313" key="1">
    <source>
        <dbReference type="EMBL" id="MQW72110.1"/>
    </source>
</evidence>
<dbReference type="RefSeq" id="WP_018012504.1">
    <property type="nucleotide sequence ID" value="NZ_RPJM01000078.1"/>
</dbReference>
<dbReference type="EMBL" id="WISB01000139">
    <property type="protein sequence ID" value="MQW72110.1"/>
    <property type="molecule type" value="Genomic_DNA"/>
</dbReference>